<organism evidence="1 2">
    <name type="scientific">Vanrija pseudolonga</name>
    <dbReference type="NCBI Taxonomy" id="143232"/>
    <lineage>
        <taxon>Eukaryota</taxon>
        <taxon>Fungi</taxon>
        <taxon>Dikarya</taxon>
        <taxon>Basidiomycota</taxon>
        <taxon>Agaricomycotina</taxon>
        <taxon>Tremellomycetes</taxon>
        <taxon>Trichosporonales</taxon>
        <taxon>Trichosporonaceae</taxon>
        <taxon>Vanrija</taxon>
    </lineage>
</organism>
<sequence>MGLFDKIKKNKQQGKGGQPPAQLYRRLIRAPTTARAASSQPLGRNLAKALPVISAGLVSLGYRGTVVKLMQCSKQTYKLVSPALYKSLVFNEYNWDQIHKHLWLARLCNPEYRADWDFSDENLWGPGVDTDVKESRRRLSLLSHTEDIVIDGIAFETEFDTKLFGQLAWCLKFDDPDPKPHIYTALKTLRITPRGFCFLGWNCMRNVEKTETWRVHRAFSIMLATMPIENVHFCVTWPTLADNDEWIKAQQKMFENWAGVTSRQYPAFLYSQWLWTLNVKTDNEINDAYNSFNLWRRFRLVSLHNMPHGRLEWLMPRVLAERTRVWADTTVHPGGVPVMYEGDLFPNSPVAKPFEGRIECSNFNETRPPRECPCVIAYTHAMIQEKMHAMKGGQLVYVNIDLPHWSTVEACEVCGVGKGKGNDPFEVPNDVKDPPCNADHWWEKPPNRLPPDARTYDKARWTKWADTGL</sequence>
<dbReference type="EMBL" id="CP086718">
    <property type="protein sequence ID" value="WOO83818.1"/>
    <property type="molecule type" value="Genomic_DNA"/>
</dbReference>
<proteinExistence type="predicted"/>
<evidence type="ECO:0000313" key="1">
    <source>
        <dbReference type="EMBL" id="WOO83818.1"/>
    </source>
</evidence>
<protein>
    <submittedName>
        <fullName evidence="1">Uncharacterized protein</fullName>
    </submittedName>
</protein>
<evidence type="ECO:0000313" key="2">
    <source>
        <dbReference type="Proteomes" id="UP000827549"/>
    </source>
</evidence>
<accession>A0AAF1BSR3</accession>
<dbReference type="RefSeq" id="XP_062629844.1">
    <property type="nucleotide sequence ID" value="XM_062773860.1"/>
</dbReference>
<dbReference type="AlphaFoldDB" id="A0AAF1BSR3"/>
<reference evidence="1" key="1">
    <citation type="submission" date="2023-10" db="EMBL/GenBank/DDBJ databases">
        <authorList>
            <person name="Noh H."/>
        </authorList>
    </citation>
    <scope>NUCLEOTIDE SEQUENCE</scope>
    <source>
        <strain evidence="1">DUCC4014</strain>
    </source>
</reference>
<dbReference type="Proteomes" id="UP000827549">
    <property type="component" value="Chromosome 5"/>
</dbReference>
<dbReference type="GeneID" id="87810511"/>
<keyword evidence="2" id="KW-1185">Reference proteome</keyword>
<gene>
    <name evidence="1" type="ORF">LOC62_05G007338</name>
</gene>
<name>A0AAF1BSR3_9TREE</name>